<feature type="non-terminal residue" evidence="1">
    <location>
        <position position="25"/>
    </location>
</feature>
<evidence type="ECO:0000313" key="2">
    <source>
        <dbReference type="EMBL" id="KAA4661436.1"/>
    </source>
</evidence>
<dbReference type="EMBL" id="VWFO01000042">
    <property type="protein sequence ID" value="KAA4661436.1"/>
    <property type="molecule type" value="Genomic_DNA"/>
</dbReference>
<evidence type="ECO:0000313" key="1">
    <source>
        <dbReference type="EMBL" id="KAA4659773.1"/>
    </source>
</evidence>
<dbReference type="Proteomes" id="UP000435985">
    <property type="component" value="Unassembled WGS sequence"/>
</dbReference>
<dbReference type="AlphaFoldDB" id="A0A642C4V6"/>
<sequence>MSLKYSSTTADYLQWSEAMNLIRKL</sequence>
<reference evidence="1 3" key="1">
    <citation type="journal article" date="2019" name="Nat. Med.">
        <title>A library of human gut bacterial isolates paired with longitudinal multiomics data enables mechanistic microbiome research.</title>
        <authorList>
            <person name="Poyet M."/>
            <person name="Groussin M."/>
            <person name="Gibbons S.M."/>
            <person name="Avila-Pacheco J."/>
            <person name="Jiang X."/>
            <person name="Kearney S.M."/>
            <person name="Perrotta A.R."/>
            <person name="Berdy B."/>
            <person name="Zhao S."/>
            <person name="Lieberman T.D."/>
            <person name="Swanson P.K."/>
            <person name="Smith M."/>
            <person name="Roesemann S."/>
            <person name="Alexander J.E."/>
            <person name="Rich S.A."/>
            <person name="Livny J."/>
            <person name="Vlamakis H."/>
            <person name="Clish C."/>
            <person name="Bullock K."/>
            <person name="Deik A."/>
            <person name="Scott J."/>
            <person name="Pierce K.A."/>
            <person name="Xavier R.J."/>
            <person name="Alm E.J."/>
        </authorList>
    </citation>
    <scope>NUCLEOTIDE SEQUENCE [LARGE SCALE GENOMIC DNA]</scope>
    <source>
        <strain evidence="1 3">BIOML-A14</strain>
    </source>
</reference>
<gene>
    <name evidence="2" type="ORF">F3B98_23080</name>
    <name evidence="1" type="ORF">F3B98_28100</name>
</gene>
<dbReference type="EMBL" id="VWFO01000182">
    <property type="protein sequence ID" value="KAA4659773.1"/>
    <property type="molecule type" value="Genomic_DNA"/>
</dbReference>
<accession>A0A642C4V6</accession>
<name>A0A642C4V6_BACOV</name>
<protein>
    <submittedName>
        <fullName evidence="1">Site-specific integrase</fullName>
    </submittedName>
</protein>
<comment type="caution">
    <text evidence="1">The sequence shown here is derived from an EMBL/GenBank/DDBJ whole genome shotgun (WGS) entry which is preliminary data.</text>
</comment>
<organism evidence="1 3">
    <name type="scientific">Bacteroides ovatus</name>
    <dbReference type="NCBI Taxonomy" id="28116"/>
    <lineage>
        <taxon>Bacteria</taxon>
        <taxon>Pseudomonadati</taxon>
        <taxon>Bacteroidota</taxon>
        <taxon>Bacteroidia</taxon>
        <taxon>Bacteroidales</taxon>
        <taxon>Bacteroidaceae</taxon>
        <taxon>Bacteroides</taxon>
    </lineage>
</organism>
<evidence type="ECO:0000313" key="3">
    <source>
        <dbReference type="Proteomes" id="UP000435985"/>
    </source>
</evidence>
<proteinExistence type="predicted"/>